<protein>
    <submittedName>
        <fullName evidence="1">Uncharacterized protein</fullName>
    </submittedName>
</protein>
<dbReference type="RefSeq" id="WP_255527219.1">
    <property type="nucleotide sequence ID" value="NZ_CP104311.1"/>
</dbReference>
<sequence length="43" mass="4658">MATPENQIELDLIAKLGDLKYTYREGAQGSRAKRASATPPAKP</sequence>
<evidence type="ECO:0000313" key="2">
    <source>
        <dbReference type="Proteomes" id="UP001359308"/>
    </source>
</evidence>
<gene>
    <name evidence="1" type="ORF">N4J17_02680</name>
</gene>
<name>A0ABZ2F5N9_METCP</name>
<dbReference type="EMBL" id="CP104311">
    <property type="protein sequence ID" value="WWF02542.1"/>
    <property type="molecule type" value="Genomic_DNA"/>
</dbReference>
<organism evidence="1 2">
    <name type="scientific">Methylococcus capsulatus</name>
    <dbReference type="NCBI Taxonomy" id="414"/>
    <lineage>
        <taxon>Bacteria</taxon>
        <taxon>Pseudomonadati</taxon>
        <taxon>Pseudomonadota</taxon>
        <taxon>Gammaproteobacteria</taxon>
        <taxon>Methylococcales</taxon>
        <taxon>Methylococcaceae</taxon>
        <taxon>Methylococcus</taxon>
    </lineage>
</organism>
<reference evidence="1 2" key="1">
    <citation type="submission" date="2022-09" db="EMBL/GenBank/DDBJ databases">
        <authorList>
            <person name="Giprobiosintez L."/>
        </authorList>
    </citation>
    <scope>NUCLEOTIDE SEQUENCE [LARGE SCALE GENOMIC DNA]</scope>
    <source>
        <strain evidence="2">VKPM-B-12549 (GBS-15)</strain>
    </source>
</reference>
<evidence type="ECO:0000313" key="1">
    <source>
        <dbReference type="EMBL" id="WWF02542.1"/>
    </source>
</evidence>
<dbReference type="Proteomes" id="UP001359308">
    <property type="component" value="Chromosome"/>
</dbReference>
<accession>A0ABZ2F5N9</accession>
<keyword evidence="2" id="KW-1185">Reference proteome</keyword>
<proteinExistence type="predicted"/>